<dbReference type="NCBIfam" id="NF038175">
    <property type="entry name" value="IniB_NTERM"/>
    <property type="match status" value="1"/>
</dbReference>
<reference evidence="2 3" key="1">
    <citation type="submission" date="2021-08" db="EMBL/GenBank/DDBJ databases">
        <title>Draft genome sequence of Mycolicibacterium sp. NGTWS1702 strain.</title>
        <authorList>
            <person name="Matsumoto M."/>
            <person name="Tang B.C.C."/>
            <person name="Machida Y."/>
            <person name="Matoyama H."/>
            <person name="Kishihara T."/>
            <person name="Sato S."/>
            <person name="Kondo I."/>
            <person name="Sano M."/>
            <person name="Kato G."/>
        </authorList>
    </citation>
    <scope>NUCLEOTIDE SEQUENCE [LARGE SCALE GENOMIC DNA]</scope>
    <source>
        <strain evidence="2 3">NGTWSNA01</strain>
    </source>
</reference>
<proteinExistence type="predicted"/>
<sequence length="175" mass="18327">MANSLLDFVMSLVRDPDAAARYAADPAQAIADAHLTDVTSADVQNLIPMVSESLSMAAPAHGLNAFGTESANNVWTSGAATSAFEAFDAFAEHLPEPVTTDADALVTDVVDHIGTDHEDLPVGGPLDVDGSLQLEEPVIPDFVAADPDPDLADDWVPPVPDPHAADPTPELDFFD</sequence>
<dbReference type="InterPro" id="IPR049709">
    <property type="entry name" value="IniB-like_N"/>
</dbReference>
<evidence type="ECO:0000256" key="1">
    <source>
        <dbReference type="SAM" id="MobiDB-lite"/>
    </source>
</evidence>
<evidence type="ECO:0000313" key="2">
    <source>
        <dbReference type="EMBL" id="GJF12877.1"/>
    </source>
</evidence>
<organism evidence="2 3">
    <name type="scientific">Mycolicibacterium cyprinidarum</name>
    <dbReference type="NCBI Taxonomy" id="2860311"/>
    <lineage>
        <taxon>Bacteria</taxon>
        <taxon>Bacillati</taxon>
        <taxon>Actinomycetota</taxon>
        <taxon>Actinomycetes</taxon>
        <taxon>Mycobacteriales</taxon>
        <taxon>Mycobacteriaceae</taxon>
        <taxon>Mycolicibacterium</taxon>
    </lineage>
</organism>
<evidence type="ECO:0000313" key="3">
    <source>
        <dbReference type="Proteomes" id="UP001060504"/>
    </source>
</evidence>
<accession>A0ABQ4V7Y9</accession>
<name>A0ABQ4V7Y9_9MYCO</name>
<comment type="caution">
    <text evidence="2">The sequence shown here is derived from an EMBL/GenBank/DDBJ whole genome shotgun (WGS) entry which is preliminary data.</text>
</comment>
<gene>
    <name evidence="2" type="ORF">NGTWS1702_12370</name>
</gene>
<dbReference type="Proteomes" id="UP001060504">
    <property type="component" value="Unassembled WGS sequence"/>
</dbReference>
<keyword evidence="3" id="KW-1185">Reference proteome</keyword>
<dbReference type="NCBIfam" id="NF038176">
    <property type="entry name" value="Rv0340_fam"/>
    <property type="match status" value="1"/>
</dbReference>
<protein>
    <submittedName>
        <fullName evidence="2">Uncharacterized protein</fullName>
    </submittedName>
</protein>
<feature type="region of interest" description="Disordered" evidence="1">
    <location>
        <begin position="144"/>
        <end position="175"/>
    </location>
</feature>
<dbReference type="EMBL" id="BPRH01001312">
    <property type="protein sequence ID" value="GJF12877.1"/>
    <property type="molecule type" value="Genomic_DNA"/>
</dbReference>